<dbReference type="Gene3D" id="1.10.10.10">
    <property type="entry name" value="Winged helix-like DNA-binding domain superfamily/Winged helix DNA-binding domain"/>
    <property type="match status" value="2"/>
</dbReference>
<name>A0A8J4TLS6_9TREM</name>
<keyword evidence="4" id="KW-0805">Transcription regulation</keyword>
<evidence type="ECO:0000256" key="5">
    <source>
        <dbReference type="ARBA" id="ARBA00023125"/>
    </source>
</evidence>
<dbReference type="SMART" id="SM00351">
    <property type="entry name" value="PAX"/>
    <property type="match status" value="1"/>
</dbReference>
<accession>A0A8J4TLS6</accession>
<reference evidence="10" key="1">
    <citation type="submission" date="2019-05" db="EMBL/GenBank/DDBJ databases">
        <title>Annotation for the trematode Paragonimus heterotremus.</title>
        <authorList>
            <person name="Choi Y.-J."/>
        </authorList>
    </citation>
    <scope>NUCLEOTIDE SEQUENCE</scope>
    <source>
        <strain evidence="10">LC</strain>
    </source>
</reference>
<gene>
    <name evidence="10" type="ORF">PHET_01822</name>
</gene>
<feature type="domain" description="Paired" evidence="9">
    <location>
        <begin position="259"/>
        <end position="385"/>
    </location>
</feature>
<dbReference type="PROSITE" id="PS51057">
    <property type="entry name" value="PAIRED_2"/>
    <property type="match status" value="1"/>
</dbReference>
<evidence type="ECO:0000256" key="1">
    <source>
        <dbReference type="ARBA" id="ARBA00004123"/>
    </source>
</evidence>
<dbReference type="FunFam" id="1.10.10.10:FF:000013">
    <property type="entry name" value="Paired box 8 isoform 1"/>
    <property type="match status" value="1"/>
</dbReference>
<keyword evidence="7" id="KW-0539">Nucleus</keyword>
<proteinExistence type="predicted"/>
<dbReference type="AlphaFoldDB" id="A0A8J4TLS6"/>
<dbReference type="InterPro" id="IPR036388">
    <property type="entry name" value="WH-like_DNA-bd_sf"/>
</dbReference>
<feature type="compositionally biased region" description="Basic and acidic residues" evidence="8">
    <location>
        <begin position="513"/>
        <end position="522"/>
    </location>
</feature>
<keyword evidence="2" id="KW-0217">Developmental protein</keyword>
<protein>
    <recommendedName>
        <fullName evidence="9">Paired domain-containing protein</fullName>
    </recommendedName>
</protein>
<dbReference type="PROSITE" id="PS00034">
    <property type="entry name" value="PAIRED_1"/>
    <property type="match status" value="1"/>
</dbReference>
<keyword evidence="5" id="KW-0238">DNA-binding</keyword>
<evidence type="ECO:0000256" key="3">
    <source>
        <dbReference type="ARBA" id="ARBA00022724"/>
    </source>
</evidence>
<dbReference type="InterPro" id="IPR001523">
    <property type="entry name" value="Paired_dom"/>
</dbReference>
<dbReference type="PRINTS" id="PR00027">
    <property type="entry name" value="PAIREDBOX"/>
</dbReference>
<comment type="subcellular location">
    <subcellularLocation>
        <location evidence="1">Nucleus</location>
    </subcellularLocation>
</comment>
<dbReference type="CDD" id="cd00131">
    <property type="entry name" value="PAX"/>
    <property type="match status" value="1"/>
</dbReference>
<evidence type="ECO:0000256" key="6">
    <source>
        <dbReference type="ARBA" id="ARBA00023163"/>
    </source>
</evidence>
<evidence type="ECO:0000256" key="2">
    <source>
        <dbReference type="ARBA" id="ARBA00022473"/>
    </source>
</evidence>
<dbReference type="InterPro" id="IPR043182">
    <property type="entry name" value="PAIRED_DNA-bd_dom"/>
</dbReference>
<evidence type="ECO:0000313" key="11">
    <source>
        <dbReference type="Proteomes" id="UP000748531"/>
    </source>
</evidence>
<dbReference type="Proteomes" id="UP000748531">
    <property type="component" value="Unassembled WGS sequence"/>
</dbReference>
<dbReference type="InterPro" id="IPR009057">
    <property type="entry name" value="Homeodomain-like_sf"/>
</dbReference>
<comment type="caution">
    <text evidence="10">The sequence shown here is derived from an EMBL/GenBank/DDBJ whole genome shotgun (WGS) entry which is preliminary data.</text>
</comment>
<dbReference type="InterPro" id="IPR043565">
    <property type="entry name" value="PAX_fam"/>
</dbReference>
<dbReference type="GO" id="GO:0000978">
    <property type="term" value="F:RNA polymerase II cis-regulatory region sequence-specific DNA binding"/>
    <property type="evidence" value="ECO:0007669"/>
    <property type="project" value="TreeGrafter"/>
</dbReference>
<evidence type="ECO:0000256" key="4">
    <source>
        <dbReference type="ARBA" id="ARBA00023015"/>
    </source>
</evidence>
<dbReference type="PANTHER" id="PTHR45636">
    <property type="entry name" value="PAIRED BOX PROTEIN PAX-6-RELATED-RELATED"/>
    <property type="match status" value="1"/>
</dbReference>
<dbReference type="EMBL" id="LUCH01000588">
    <property type="protein sequence ID" value="KAF5404772.1"/>
    <property type="molecule type" value="Genomic_DNA"/>
</dbReference>
<feature type="region of interest" description="Disordered" evidence="8">
    <location>
        <begin position="471"/>
        <end position="559"/>
    </location>
</feature>
<feature type="compositionally biased region" description="Low complexity" evidence="8">
    <location>
        <begin position="494"/>
        <end position="508"/>
    </location>
</feature>
<dbReference type="FunFam" id="1.10.10.10:FF:000003">
    <property type="entry name" value="Paired box protein Pax-6"/>
    <property type="match status" value="1"/>
</dbReference>
<feature type="compositionally biased region" description="Basic and acidic residues" evidence="8">
    <location>
        <begin position="534"/>
        <end position="544"/>
    </location>
</feature>
<dbReference type="GO" id="GO:0000981">
    <property type="term" value="F:DNA-binding transcription factor activity, RNA polymerase II-specific"/>
    <property type="evidence" value="ECO:0007669"/>
    <property type="project" value="TreeGrafter"/>
</dbReference>
<dbReference type="Pfam" id="PF00292">
    <property type="entry name" value="PAX"/>
    <property type="match status" value="1"/>
</dbReference>
<sequence>MSSSEFSPYAVPVMPTLEVSDPYARATAHMVSSNALSTNHDVSTGYNAKLNSPVGAPSASQYTGQEDYPTQLDHTIHDLGHAWYSSNSAVPTNTTANPLSVPHCQCAVVAAAAAASYARSYLYHGVAMAAATGSACPPTGLNNHAFSPGTSPMYLPKSHPQPDPASYTRQRPRSNYFTVPSPASSAMFAADSSPGSPNLFGTVIPSTQSHPLTGYHTHVATPSMYAQAAVVAAAAAQAQKHVQYFQGIYTRSKMGKAKGHGGINQLGGVFVNGRPLPNQIRQQIVQLANQNVRPCDISRQLRVSHGCVSKILGRYYETGSIRPGVIGGSKPKVATPSVVDAICKYKEDSPTMFAWEIRDRLLKDHVCTLENVPSVSSINRIVRNKDNQQTLSSEEAATVRKSFSEIPVHPGLPVNRNICNGNSSRPCSPLTPSSGHSFRSTCTTKHQNCTSRHSSESILMTAQLVTTSPKFSERDSAHQATSLEHPANASPFASVFPSNPTVPSSNSPLTEIECMKNGHDSKQFGQTPLSGQHIPREDCTRTSVRDSNNQPERNDVDDGFLGSSLRSFTNSNIPAFTDECGVRPPQTAARVTTMDEAQQLNENGERQSQRIAGLVRNSMISDYLNQQLTNCSQVSINPTKLPFENIAALTELAGYPSVASTAADYSITGLLGLSMAATGYFKTNAEFHYSPVDAVVQIPSHSLRKIQTWQLNYLPTDHCNTSKLDCDIPYSNLVDRHGARLTPHTHQHKSHSEKPDRLLKTGYRSTTKESRSDASTNSTFALTASEFGSQKRKYLNDHAASMNFSSLKKRLHQSDPLVTTEAFNHTIKESVTTNQALMADSNPGMFRPQRPMHSQSPFDDSFETARKQIINKQSGLITETPGEHMNTRLLTVELETDPFNDAFDNSGSCFHVSTTVEANTFRNQLTRQPREFLNSVYYANQSYLDPSGTSVNQVADNKKTLSEIENVKLNFLKADQTGSSVFMSTHPEQYSTTLEAHASQSYSVSNSPRMRNNPGQLLLSTYSPTYTNLDEKQLGVFSFGSTTNTDQNSWDTSITSKFTPAINSPLRVRTTPEFPCSFPSPTTDSSGINFGMSRL</sequence>
<keyword evidence="3" id="KW-0563">Paired box</keyword>
<keyword evidence="6" id="KW-0804">Transcription</keyword>
<dbReference type="OrthoDB" id="3225452at2759"/>
<keyword evidence="11" id="KW-1185">Reference proteome</keyword>
<feature type="region of interest" description="Disordered" evidence="8">
    <location>
        <begin position="1073"/>
        <end position="1095"/>
    </location>
</feature>
<evidence type="ECO:0000313" key="10">
    <source>
        <dbReference type="EMBL" id="KAF5404772.1"/>
    </source>
</evidence>
<dbReference type="GO" id="GO:0005634">
    <property type="term" value="C:nucleus"/>
    <property type="evidence" value="ECO:0007669"/>
    <property type="project" value="UniProtKB-SubCell"/>
</dbReference>
<feature type="region of interest" description="Disordered" evidence="8">
    <location>
        <begin position="147"/>
        <end position="171"/>
    </location>
</feature>
<evidence type="ECO:0000256" key="8">
    <source>
        <dbReference type="SAM" id="MobiDB-lite"/>
    </source>
</evidence>
<evidence type="ECO:0000259" key="9">
    <source>
        <dbReference type="PROSITE" id="PS51057"/>
    </source>
</evidence>
<dbReference type="SUPFAM" id="SSF46689">
    <property type="entry name" value="Homeodomain-like"/>
    <property type="match status" value="1"/>
</dbReference>
<feature type="compositionally biased region" description="Polar residues" evidence="8">
    <location>
        <begin position="1079"/>
        <end position="1088"/>
    </location>
</feature>
<organism evidence="10 11">
    <name type="scientific">Paragonimus heterotremus</name>
    <dbReference type="NCBI Taxonomy" id="100268"/>
    <lineage>
        <taxon>Eukaryota</taxon>
        <taxon>Metazoa</taxon>
        <taxon>Spiralia</taxon>
        <taxon>Lophotrochozoa</taxon>
        <taxon>Platyhelminthes</taxon>
        <taxon>Trematoda</taxon>
        <taxon>Digenea</taxon>
        <taxon>Plagiorchiida</taxon>
        <taxon>Troglotremata</taxon>
        <taxon>Troglotrematidae</taxon>
        <taxon>Paragonimus</taxon>
    </lineage>
</organism>
<evidence type="ECO:0000256" key="7">
    <source>
        <dbReference type="ARBA" id="ARBA00023242"/>
    </source>
</evidence>